<name>A0A9P0BIS8_BRAAE</name>
<evidence type="ECO:0000256" key="1">
    <source>
        <dbReference type="SAM" id="MobiDB-lite"/>
    </source>
</evidence>
<dbReference type="Proteomes" id="UP001154078">
    <property type="component" value="Chromosome 8"/>
</dbReference>
<feature type="compositionally biased region" description="Acidic residues" evidence="1">
    <location>
        <begin position="12"/>
        <end position="31"/>
    </location>
</feature>
<dbReference type="EMBL" id="OV121139">
    <property type="protein sequence ID" value="CAH0562876.1"/>
    <property type="molecule type" value="Genomic_DNA"/>
</dbReference>
<evidence type="ECO:0000313" key="2">
    <source>
        <dbReference type="EMBL" id="CAH0562876.1"/>
    </source>
</evidence>
<keyword evidence="3" id="KW-1185">Reference proteome</keyword>
<sequence>MQHIHLDLDPFGSDDCEDELSSSEDEELINIENEREDNSETKYDDDVGGIDDQNEIKAAVNQSTLKRDESLGATQIQIGSSLAALGKALSVLLNMDEETNLPLIEAISDAARLLADVHFQESESHRALVSLTLKKDLKDTLINAAYDGWGKPRIYTDTPEKERLLELANIKEQKKCIKEQRQRAKELNTARKLLGLCPDKSKKQAKKIKNRKLSETASDSTSCSGYFEIKDSSSDSNFCPSNENTISAEEIEVVKIFYQDISYKFL</sequence>
<gene>
    <name evidence="2" type="ORF">MELIAE_LOCUS11891</name>
</gene>
<dbReference type="OrthoDB" id="6744247at2759"/>
<dbReference type="AlphaFoldDB" id="A0A9P0BIS8"/>
<accession>A0A9P0BIS8</accession>
<protein>
    <submittedName>
        <fullName evidence="2">Uncharacterized protein</fullName>
    </submittedName>
</protein>
<evidence type="ECO:0000313" key="3">
    <source>
        <dbReference type="Proteomes" id="UP001154078"/>
    </source>
</evidence>
<feature type="compositionally biased region" description="Basic and acidic residues" evidence="1">
    <location>
        <begin position="32"/>
        <end position="45"/>
    </location>
</feature>
<feature type="region of interest" description="Disordered" evidence="1">
    <location>
        <begin position="1"/>
        <end position="50"/>
    </location>
</feature>
<organism evidence="2 3">
    <name type="scientific">Brassicogethes aeneus</name>
    <name type="common">Rape pollen beetle</name>
    <name type="synonym">Meligethes aeneus</name>
    <dbReference type="NCBI Taxonomy" id="1431903"/>
    <lineage>
        <taxon>Eukaryota</taxon>
        <taxon>Metazoa</taxon>
        <taxon>Ecdysozoa</taxon>
        <taxon>Arthropoda</taxon>
        <taxon>Hexapoda</taxon>
        <taxon>Insecta</taxon>
        <taxon>Pterygota</taxon>
        <taxon>Neoptera</taxon>
        <taxon>Endopterygota</taxon>
        <taxon>Coleoptera</taxon>
        <taxon>Polyphaga</taxon>
        <taxon>Cucujiformia</taxon>
        <taxon>Nitidulidae</taxon>
        <taxon>Meligethinae</taxon>
        <taxon>Brassicogethes</taxon>
    </lineage>
</organism>
<reference evidence="2" key="1">
    <citation type="submission" date="2021-12" db="EMBL/GenBank/DDBJ databases">
        <authorList>
            <person name="King R."/>
        </authorList>
    </citation>
    <scope>NUCLEOTIDE SEQUENCE</scope>
</reference>
<proteinExistence type="predicted"/>